<dbReference type="RefSeq" id="XP_001746022.1">
    <property type="nucleotide sequence ID" value="XM_001745970.1"/>
</dbReference>
<evidence type="ECO:0000256" key="1">
    <source>
        <dbReference type="ARBA" id="ARBA00023002"/>
    </source>
</evidence>
<dbReference type="SUPFAM" id="SSF51735">
    <property type="entry name" value="NAD(P)-binding Rossmann-fold domains"/>
    <property type="match status" value="1"/>
</dbReference>
<feature type="domain" description="Glycerol-3-phosphate dehydrogenase NAD-dependent C-terminal" evidence="5">
    <location>
        <begin position="272"/>
        <end position="391"/>
    </location>
</feature>
<keyword evidence="3" id="KW-0812">Transmembrane</keyword>
<dbReference type="Gene3D" id="1.10.1040.10">
    <property type="entry name" value="N-(1-d-carboxylethyl)-l-norvaline Dehydrogenase, domain 2"/>
    <property type="match status" value="1"/>
</dbReference>
<dbReference type="SUPFAM" id="SSF48179">
    <property type="entry name" value="6-phosphogluconate dehydrogenase C-terminal domain-like"/>
    <property type="match status" value="1"/>
</dbReference>
<dbReference type="GeneID" id="5891449"/>
<dbReference type="EMBL" id="CH991552">
    <property type="protein sequence ID" value="EDQ88917.1"/>
    <property type="molecule type" value="Genomic_DNA"/>
</dbReference>
<feature type="region of interest" description="Disordered" evidence="2">
    <location>
        <begin position="480"/>
        <end position="542"/>
    </location>
</feature>
<evidence type="ECO:0000313" key="7">
    <source>
        <dbReference type="Proteomes" id="UP000001357"/>
    </source>
</evidence>
<evidence type="ECO:0008006" key="8">
    <source>
        <dbReference type="Google" id="ProtNLM"/>
    </source>
</evidence>
<dbReference type="FunCoup" id="A9UZX5">
    <property type="interactions" value="732"/>
</dbReference>
<dbReference type="InterPro" id="IPR008927">
    <property type="entry name" value="6-PGluconate_DH-like_C_sf"/>
</dbReference>
<feature type="compositionally biased region" description="Low complexity" evidence="2">
    <location>
        <begin position="505"/>
        <end position="528"/>
    </location>
</feature>
<dbReference type="InParanoid" id="A9UZX5"/>
<dbReference type="FunFam" id="1.10.1040.10:FF:000012">
    <property type="entry name" value="Glycerol-3-phosphate dehydrogenase [NAD(+)]"/>
    <property type="match status" value="1"/>
</dbReference>
<dbReference type="Pfam" id="PF01210">
    <property type="entry name" value="NAD_Gly3P_dh_N"/>
    <property type="match status" value="1"/>
</dbReference>
<keyword evidence="1" id="KW-0560">Oxidoreductase</keyword>
<keyword evidence="7" id="KW-1185">Reference proteome</keyword>
<dbReference type="InterPro" id="IPR013328">
    <property type="entry name" value="6PGD_dom2"/>
</dbReference>
<dbReference type="GO" id="GO:0005975">
    <property type="term" value="P:carbohydrate metabolic process"/>
    <property type="evidence" value="ECO:0007669"/>
    <property type="project" value="InterPro"/>
</dbReference>
<dbReference type="KEGG" id="mbr:MONBRDRAFT_8394"/>
<evidence type="ECO:0000256" key="3">
    <source>
        <dbReference type="SAM" id="Phobius"/>
    </source>
</evidence>
<dbReference type="OMA" id="HNGPEEK"/>
<dbReference type="eggNOG" id="KOG2711">
    <property type="taxonomic scope" value="Eukaryota"/>
</dbReference>
<dbReference type="AlphaFoldDB" id="A9UZX5"/>
<evidence type="ECO:0000313" key="6">
    <source>
        <dbReference type="EMBL" id="EDQ88917.1"/>
    </source>
</evidence>
<organism evidence="6 7">
    <name type="scientific">Monosiga brevicollis</name>
    <name type="common">Choanoflagellate</name>
    <dbReference type="NCBI Taxonomy" id="81824"/>
    <lineage>
        <taxon>Eukaryota</taxon>
        <taxon>Choanoflagellata</taxon>
        <taxon>Craspedida</taxon>
        <taxon>Salpingoecidae</taxon>
        <taxon>Monosiga</taxon>
    </lineage>
</organism>
<dbReference type="GO" id="GO:0047952">
    <property type="term" value="F:glycerol-3-phosphate dehydrogenase [NAD(P)+] activity"/>
    <property type="evidence" value="ECO:0000318"/>
    <property type="project" value="GO_Central"/>
</dbReference>
<dbReference type="InterPro" id="IPR036291">
    <property type="entry name" value="NAD(P)-bd_dom_sf"/>
</dbReference>
<dbReference type="PANTHER" id="PTHR11728">
    <property type="entry name" value="GLYCEROL-3-PHOSPHATE DEHYDROGENASE"/>
    <property type="match status" value="1"/>
</dbReference>
<keyword evidence="3" id="KW-0472">Membrane</keyword>
<name>A9UZX5_MONBE</name>
<feature type="transmembrane region" description="Helical" evidence="3">
    <location>
        <begin position="38"/>
        <end position="58"/>
    </location>
</feature>
<reference evidence="6 7" key="1">
    <citation type="journal article" date="2008" name="Nature">
        <title>The genome of the choanoflagellate Monosiga brevicollis and the origin of metazoans.</title>
        <authorList>
            <consortium name="JGI Sequencing"/>
            <person name="King N."/>
            <person name="Westbrook M.J."/>
            <person name="Young S.L."/>
            <person name="Kuo A."/>
            <person name="Abedin M."/>
            <person name="Chapman J."/>
            <person name="Fairclough S."/>
            <person name="Hellsten U."/>
            <person name="Isogai Y."/>
            <person name="Letunic I."/>
            <person name="Marr M."/>
            <person name="Pincus D."/>
            <person name="Putnam N."/>
            <person name="Rokas A."/>
            <person name="Wright K.J."/>
            <person name="Zuzow R."/>
            <person name="Dirks W."/>
            <person name="Good M."/>
            <person name="Goodstein D."/>
            <person name="Lemons D."/>
            <person name="Li W."/>
            <person name="Lyons J.B."/>
            <person name="Morris A."/>
            <person name="Nichols S."/>
            <person name="Richter D.J."/>
            <person name="Salamov A."/>
            <person name="Bork P."/>
            <person name="Lim W.A."/>
            <person name="Manning G."/>
            <person name="Miller W.T."/>
            <person name="McGinnis W."/>
            <person name="Shapiro H."/>
            <person name="Tjian R."/>
            <person name="Grigoriev I.V."/>
            <person name="Rokhsar D."/>
        </authorList>
    </citation>
    <scope>NUCLEOTIDE SEQUENCE [LARGE SCALE GENOMIC DNA]</scope>
    <source>
        <strain evidence="7">MX1 / ATCC 50154</strain>
    </source>
</reference>
<protein>
    <recommendedName>
        <fullName evidence="8">Glycerol-3-phosphate dehydrogenase [NAD(+)]</fullName>
    </recommendedName>
</protein>
<dbReference type="GO" id="GO:0051287">
    <property type="term" value="F:NAD binding"/>
    <property type="evidence" value="ECO:0007669"/>
    <property type="project" value="InterPro"/>
</dbReference>
<dbReference type="Pfam" id="PF07479">
    <property type="entry name" value="NAD_Gly3P_dh_C"/>
    <property type="match status" value="1"/>
</dbReference>
<evidence type="ECO:0000256" key="2">
    <source>
        <dbReference type="SAM" id="MobiDB-lite"/>
    </source>
</evidence>
<dbReference type="GO" id="GO:0005829">
    <property type="term" value="C:cytosol"/>
    <property type="evidence" value="ECO:0000318"/>
    <property type="project" value="GO_Central"/>
</dbReference>
<accession>A9UZX5</accession>
<dbReference type="PANTHER" id="PTHR11728:SF30">
    <property type="entry name" value="GLYCEROL-3-PHOSPHATE DEHYDROGENASE [NAD(+)] GPDHC1, CYTOSOLIC"/>
    <property type="match status" value="1"/>
</dbReference>
<keyword evidence="3" id="KW-1133">Transmembrane helix</keyword>
<dbReference type="GO" id="GO:0006072">
    <property type="term" value="P:glycerol-3-phosphate metabolic process"/>
    <property type="evidence" value="ECO:0000318"/>
    <property type="project" value="GO_Central"/>
</dbReference>
<gene>
    <name evidence="6" type="ORF">MONBRDRAFT_8394</name>
</gene>
<evidence type="ECO:0000259" key="5">
    <source>
        <dbReference type="Pfam" id="PF07479"/>
    </source>
</evidence>
<dbReference type="Proteomes" id="UP000001357">
    <property type="component" value="Unassembled WGS sequence"/>
</dbReference>
<dbReference type="Gene3D" id="3.40.50.720">
    <property type="entry name" value="NAD(P)-binding Rossmann-like Domain"/>
    <property type="match status" value="1"/>
</dbReference>
<dbReference type="STRING" id="81824.A9UZX5"/>
<dbReference type="InterPro" id="IPR011128">
    <property type="entry name" value="G3P_DH_NAD-dep_N"/>
</dbReference>
<feature type="domain" description="Glycerol-3-phosphate dehydrogenase NAD-dependent N-terminal" evidence="4">
    <location>
        <begin position="140"/>
        <end position="244"/>
    </location>
</feature>
<proteinExistence type="predicted"/>
<sequence length="542" mass="59555">MEQQAYPDRALAPEVIAERLQEIEQAIGYKWEGRPLRIVGIGAGAWGAVVVAMLQQMYGSQSDKVDIRIWRRGGRIVPKETIASLLTVINQHEDVLRRLRNNSVYLKYISGRLGDRELTADEILQDGLCLNLPKSPLCPLRVITNLEEAVYDADIVINGLPSTETRSVFQKIGDIWSASRDPSRPPVIISLSKGVETRMEPHPHVVTPTRIIHEVTGVGLDRLMYLGGPNIAAEVWRGEFANARLCGANKPLRKAMAEFLRNSNFVCWNNADVITHEVLGGLKNVYSLGMGIITAATNDSATSKAVYFSNAAAEMVFITRLLSERPEDLHGPLLADTYVTFLKGRNAWYGEQLGRGRLHPRDGDVVPGKGLIQGVSATHAFFELLSDDRVKIYDHVTHNEVSPITALPTMRMIRKMLLTEEQDMKDTSNTDPAKRLRTTELYCPFLTRLPGELVDNDEDDDENNFSLVTPRPAEGAAQTFNLDAVPGPPTPHAKVVPPVAPAEAPPAANTSLNSSRRSSSSAALSSRSPGVRKGNFDSGTTV</sequence>
<evidence type="ECO:0000259" key="4">
    <source>
        <dbReference type="Pfam" id="PF01210"/>
    </source>
</evidence>
<dbReference type="InterPro" id="IPR006109">
    <property type="entry name" value="G3P_DH_NAD-dep_C"/>
</dbReference>
<dbReference type="GO" id="GO:0046168">
    <property type="term" value="P:glycerol-3-phosphate catabolic process"/>
    <property type="evidence" value="ECO:0007669"/>
    <property type="project" value="InterPro"/>
</dbReference>